<accession>A0A3N1XN57</accession>
<evidence type="ECO:0000313" key="2">
    <source>
        <dbReference type="EMBL" id="ROR28096.1"/>
    </source>
</evidence>
<feature type="domain" description="Gp28/Gp37-like" evidence="1">
    <location>
        <begin position="3"/>
        <end position="334"/>
    </location>
</feature>
<protein>
    <submittedName>
        <fullName evidence="2">ReqiPepy6 Gp37-like protein</fullName>
    </submittedName>
</protein>
<gene>
    <name evidence="2" type="ORF">EDD66_10534</name>
</gene>
<name>A0A3N1XN57_9FIRM</name>
<evidence type="ECO:0000313" key="3">
    <source>
        <dbReference type="Proteomes" id="UP000273083"/>
    </source>
</evidence>
<organism evidence="2 3">
    <name type="scientific">Mobilisporobacter senegalensis</name>
    <dbReference type="NCBI Taxonomy" id="1329262"/>
    <lineage>
        <taxon>Bacteria</taxon>
        <taxon>Bacillati</taxon>
        <taxon>Bacillota</taxon>
        <taxon>Clostridia</taxon>
        <taxon>Lachnospirales</taxon>
        <taxon>Lachnospiraceae</taxon>
        <taxon>Mobilisporobacter</taxon>
    </lineage>
</organism>
<dbReference type="RefSeq" id="WP_123609284.1">
    <property type="nucleotide sequence ID" value="NZ_RJVG01000005.1"/>
</dbReference>
<dbReference type="Pfam" id="PF14594">
    <property type="entry name" value="Sipho_Gp37"/>
    <property type="match status" value="1"/>
</dbReference>
<dbReference type="OrthoDB" id="9255846at2"/>
<comment type="caution">
    <text evidence="2">The sequence shown here is derived from an EMBL/GenBank/DDBJ whole genome shotgun (WGS) entry which is preliminary data.</text>
</comment>
<dbReference type="EMBL" id="RJVG01000005">
    <property type="protein sequence ID" value="ROR28096.1"/>
    <property type="molecule type" value="Genomic_DNA"/>
</dbReference>
<keyword evidence="3" id="KW-1185">Reference proteome</keyword>
<dbReference type="AlphaFoldDB" id="A0A3N1XN57"/>
<dbReference type="Proteomes" id="UP000273083">
    <property type="component" value="Unassembled WGS sequence"/>
</dbReference>
<proteinExistence type="predicted"/>
<sequence>MELYVFNQNRSLIGIVESFEYLRWTRRYSQCGSFELKAIASPENTELLQVGNYIWKNDDEEAGLIEYLQLSQTDEESITVSGRFATVLLGRRIIWNTEKLNGDFSTCIAQLINNNVIAPVDVDRQISNLSFTAPFLSIPVKQQVSYSNLLDKIQELCEAASVGIKTVFQPDTGHFTVTLYIGATSQAVFSKEYENLLDQTFTKNTSNYVNTVKIGGEGEGEDNRIFAYITNGLGENRREAFVDAKDLRMEDFPTDYEDTLTFRGETRLAELAMSNYFEVTINNHSNLTYKVDYDLGQVVQIISKKWGVSMTARIMEIEESYDADGQSINVTFGKTELTIAQKVKSDFSQITTTLGAPTGIQELFGKPNNWSNLQSFAGGVMISSAKLAVNTSTAGGNDPTLPKYYHVARVVINGSFNRIAFKFDYFGTGTTPKIGTIEGYVYSTSSFDTISIQSFVQAYVRDKSPILHSDIKVVKSTSSSRAIWDIYVWLSDYGTAYVNGLYALTESGDLIVDPSDGVLLSVPNLPIVSDAFLYDGETFTVSAVDNGTIRTQAYSESSEFYSLQLPNRDISLTSTDNPLQIGTTNGVNMVFDGNEIMTRNNGSPSPMYLNLEGGPVCVNGNATTGIVYGGDTGWQFVQDEDFQNGFISYSAGAAQRPRYRKVGLTVHLFGACSPPAGATINSGSATTMFTLPEGFRPSYDFRTLCQGSGSNKWLLVVGQNGNCTAARYGTDAYAPNITGNEWLPFSVCFLVDPS</sequence>
<reference evidence="2 3" key="1">
    <citation type="submission" date="2018-11" db="EMBL/GenBank/DDBJ databases">
        <title>Genomic Encyclopedia of Type Strains, Phase IV (KMG-IV): sequencing the most valuable type-strain genomes for metagenomic binning, comparative biology and taxonomic classification.</title>
        <authorList>
            <person name="Goeker M."/>
        </authorList>
    </citation>
    <scope>NUCLEOTIDE SEQUENCE [LARGE SCALE GENOMIC DNA]</scope>
    <source>
        <strain evidence="2 3">DSM 26537</strain>
    </source>
</reference>
<dbReference type="InterPro" id="IPR029432">
    <property type="entry name" value="Gp28/Gp37-like_dom"/>
</dbReference>
<evidence type="ECO:0000259" key="1">
    <source>
        <dbReference type="Pfam" id="PF14594"/>
    </source>
</evidence>